<organism evidence="1 2">
    <name type="scientific">Hyphopichia burtonii NRRL Y-1933</name>
    <dbReference type="NCBI Taxonomy" id="984485"/>
    <lineage>
        <taxon>Eukaryota</taxon>
        <taxon>Fungi</taxon>
        <taxon>Dikarya</taxon>
        <taxon>Ascomycota</taxon>
        <taxon>Saccharomycotina</taxon>
        <taxon>Pichiomycetes</taxon>
        <taxon>Debaryomycetaceae</taxon>
        <taxon>Hyphopichia</taxon>
    </lineage>
</organism>
<evidence type="ECO:0008006" key="3">
    <source>
        <dbReference type="Google" id="ProtNLM"/>
    </source>
</evidence>
<dbReference type="PANTHER" id="PTHR28037">
    <property type="entry name" value="ALCOHOL O-ACETYLTRANSFERASE 1-RELATED"/>
    <property type="match status" value="1"/>
</dbReference>
<gene>
    <name evidence="1" type="ORF">HYPBUDRAFT_151165</name>
</gene>
<dbReference type="EMBL" id="KV454538">
    <property type="protein sequence ID" value="ODV69377.1"/>
    <property type="molecule type" value="Genomic_DNA"/>
</dbReference>
<name>A0A1E4RQ34_9ASCO</name>
<dbReference type="Proteomes" id="UP000095085">
    <property type="component" value="Unassembled WGS sequence"/>
</dbReference>
<keyword evidence="2" id="KW-1185">Reference proteome</keyword>
<dbReference type="InterPro" id="IPR010828">
    <property type="entry name" value="Atf2/Sli1-like"/>
</dbReference>
<proteinExistence type="predicted"/>
<dbReference type="AlphaFoldDB" id="A0A1E4RQ34"/>
<dbReference type="GeneID" id="30994909"/>
<dbReference type="RefSeq" id="XP_020078444.1">
    <property type="nucleotide sequence ID" value="XM_020220359.1"/>
</dbReference>
<dbReference type="STRING" id="984485.A0A1E4RQ34"/>
<accession>A0A1E4RQ34</accession>
<evidence type="ECO:0000313" key="1">
    <source>
        <dbReference type="EMBL" id="ODV69377.1"/>
    </source>
</evidence>
<sequence length="462" mass="53411">MTQHQREPTNADRYYICRNFNKYYINFNVTGVYNKRIEDGAIRGALRRLMLNNSTFVLNAFRTGCIEEDTQRDYRNFILKPVKEIRYEDVVEWREIKEFNEQVLEEIGEIDFEMNVDKPLFKVLISQCGDKQYVTFLCDHILFDGGSGAFFHEDLIRELARGETRSSAVIFNYEQDYEKLAPLSPPVDEISDLYTASLIQKVSIIVLEMIPGFIKNIYRRWFIKGFPDLRQNPIFTYKPKTKLIRTGYKMIKFDPSQTQRAVEYCRSQQVTLTPFIGAVGLSALQDTIIPRLANNATVQYSFKSNLVFSGRRFLPDYRYGVCVGSVDCTIGPIKSIIETTRVFARQLKGAISNLKSIQRMGLLGLVNIKDFLFNRLENYSKLTLEVSNLGIKSLVSGEWQIEDLIFSQNIGISHYFGFLVVGTPTGGTNLVLGYMKEFDDLEPNAWNQFIKDFESKFDYCEK</sequence>
<dbReference type="Pfam" id="PF07247">
    <property type="entry name" value="AATase"/>
    <property type="match status" value="1"/>
</dbReference>
<reference evidence="2" key="1">
    <citation type="submission" date="2016-05" db="EMBL/GenBank/DDBJ databases">
        <title>Comparative genomics of biotechnologically important yeasts.</title>
        <authorList>
            <consortium name="DOE Joint Genome Institute"/>
            <person name="Riley R."/>
            <person name="Haridas S."/>
            <person name="Wolfe K.H."/>
            <person name="Lopes M.R."/>
            <person name="Hittinger C.T."/>
            <person name="Goker M."/>
            <person name="Salamov A."/>
            <person name="Wisecaver J."/>
            <person name="Long T.M."/>
            <person name="Aerts A.L."/>
            <person name="Barry K."/>
            <person name="Choi C."/>
            <person name="Clum A."/>
            <person name="Coughlan A.Y."/>
            <person name="Deshpande S."/>
            <person name="Douglass A.P."/>
            <person name="Hanson S.J."/>
            <person name="Klenk H.-P."/>
            <person name="Labutti K."/>
            <person name="Lapidus A."/>
            <person name="Lindquist E."/>
            <person name="Lipzen A."/>
            <person name="Meier-Kolthoff J.P."/>
            <person name="Ohm R.A."/>
            <person name="Otillar R.P."/>
            <person name="Pangilinan J."/>
            <person name="Peng Y."/>
            <person name="Rokas A."/>
            <person name="Rosa C.A."/>
            <person name="Scheuner C."/>
            <person name="Sibirny A.A."/>
            <person name="Slot J.C."/>
            <person name="Stielow J.B."/>
            <person name="Sun H."/>
            <person name="Kurtzman C.P."/>
            <person name="Blackwell M."/>
            <person name="Grigoriev I.V."/>
            <person name="Jeffries T.W."/>
        </authorList>
    </citation>
    <scope>NUCLEOTIDE SEQUENCE [LARGE SCALE GENOMIC DNA]</scope>
    <source>
        <strain evidence="2">NRRL Y-1933</strain>
    </source>
</reference>
<dbReference type="InterPro" id="IPR052058">
    <property type="entry name" value="Alcohol_O-acetyltransferase"/>
</dbReference>
<protein>
    <recommendedName>
        <fullName evidence="3">Alcohol acetyltransferase</fullName>
    </recommendedName>
</protein>
<evidence type="ECO:0000313" key="2">
    <source>
        <dbReference type="Proteomes" id="UP000095085"/>
    </source>
</evidence>
<dbReference type="GO" id="GO:0008080">
    <property type="term" value="F:N-acetyltransferase activity"/>
    <property type="evidence" value="ECO:0007669"/>
    <property type="project" value="TreeGrafter"/>
</dbReference>
<dbReference type="OrthoDB" id="2150604at2759"/>
<dbReference type="PANTHER" id="PTHR28037:SF1">
    <property type="entry name" value="ALCOHOL O-ACETYLTRANSFERASE 1-RELATED"/>
    <property type="match status" value="1"/>
</dbReference>